<dbReference type="AlphaFoldDB" id="A0A2T5LX15"/>
<keyword evidence="1" id="KW-0472">Membrane</keyword>
<protein>
    <recommendedName>
        <fullName evidence="4">Cytochrome P450</fullName>
    </recommendedName>
</protein>
<proteinExistence type="predicted"/>
<reference evidence="2 3" key="1">
    <citation type="journal article" date="2018" name="Proc. Natl. Acad. Sci. U.S.A.">
        <title>Linking secondary metabolites to gene clusters through genome sequencing of six diverse Aspergillus species.</title>
        <authorList>
            <person name="Kaerboelling I."/>
            <person name="Vesth T.C."/>
            <person name="Frisvad J.C."/>
            <person name="Nybo J.L."/>
            <person name="Theobald S."/>
            <person name="Kuo A."/>
            <person name="Bowyer P."/>
            <person name="Matsuda Y."/>
            <person name="Mondo S."/>
            <person name="Lyhne E.K."/>
            <person name="Kogle M.E."/>
            <person name="Clum A."/>
            <person name="Lipzen A."/>
            <person name="Salamov A."/>
            <person name="Ngan C.Y."/>
            <person name="Daum C."/>
            <person name="Chiniquy J."/>
            <person name="Barry K."/>
            <person name="LaButti K."/>
            <person name="Haridas S."/>
            <person name="Simmons B.A."/>
            <person name="Magnuson J.K."/>
            <person name="Mortensen U.H."/>
            <person name="Larsen T.O."/>
            <person name="Grigoriev I.V."/>
            <person name="Baker S.E."/>
            <person name="Andersen M.R."/>
        </authorList>
    </citation>
    <scope>NUCLEOTIDE SEQUENCE [LARGE SCALE GENOMIC DNA]</scope>
    <source>
        <strain evidence="2 3">IBT 24754</strain>
    </source>
</reference>
<accession>A0A2T5LX15</accession>
<dbReference type="GO" id="GO:0004497">
    <property type="term" value="F:monooxygenase activity"/>
    <property type="evidence" value="ECO:0007669"/>
    <property type="project" value="InterPro"/>
</dbReference>
<dbReference type="GO" id="GO:0020037">
    <property type="term" value="F:heme binding"/>
    <property type="evidence" value="ECO:0007669"/>
    <property type="project" value="InterPro"/>
</dbReference>
<gene>
    <name evidence="2" type="ORF">P175DRAFT_0532134</name>
</gene>
<name>A0A2T5LX15_9EURO</name>
<dbReference type="Gene3D" id="1.10.630.10">
    <property type="entry name" value="Cytochrome P450"/>
    <property type="match status" value="1"/>
</dbReference>
<evidence type="ECO:0000256" key="1">
    <source>
        <dbReference type="SAM" id="Phobius"/>
    </source>
</evidence>
<feature type="transmembrane region" description="Helical" evidence="1">
    <location>
        <begin position="196"/>
        <end position="214"/>
    </location>
</feature>
<dbReference type="GO" id="GO:0016705">
    <property type="term" value="F:oxidoreductase activity, acting on paired donors, with incorporation or reduction of molecular oxygen"/>
    <property type="evidence" value="ECO:0007669"/>
    <property type="project" value="InterPro"/>
</dbReference>
<dbReference type="RefSeq" id="XP_040752175.1">
    <property type="nucleotide sequence ID" value="XM_040899938.1"/>
</dbReference>
<keyword evidence="1" id="KW-0812">Transmembrane</keyword>
<evidence type="ECO:0000313" key="2">
    <source>
        <dbReference type="EMBL" id="PTU20783.1"/>
    </source>
</evidence>
<sequence>MLVQPVWQQLSFERVIAALFILLGVAPFIYAVYHRVFHSLHHVNRSIPCLGVSLGVIIPMASRETDISGFTTFTPRTDPTSGSHLILCLSTPRRGLHDIHGHGKRRVLGQVFATHALQSMEDVMLLHIRQLCAALDGQLPKTGKRYSPKVQEPSYLTYDVLGELCFGKSLDMLISSGRRKLGELVDRVANRHYVCGLWMLLDTWVLFLFDLAMADRMGIWRRWIILQVQPRGRMLLFIRDWG</sequence>
<keyword evidence="1" id="KW-1133">Transmembrane helix</keyword>
<feature type="transmembrane region" description="Helical" evidence="1">
    <location>
        <begin position="15"/>
        <end position="33"/>
    </location>
</feature>
<evidence type="ECO:0008006" key="4">
    <source>
        <dbReference type="Google" id="ProtNLM"/>
    </source>
</evidence>
<dbReference type="SUPFAM" id="SSF48264">
    <property type="entry name" value="Cytochrome P450"/>
    <property type="match status" value="1"/>
</dbReference>
<dbReference type="GO" id="GO:0005506">
    <property type="term" value="F:iron ion binding"/>
    <property type="evidence" value="ECO:0007669"/>
    <property type="project" value="InterPro"/>
</dbReference>
<organism evidence="2 3">
    <name type="scientific">Aspergillus ochraceoroseus IBT 24754</name>
    <dbReference type="NCBI Taxonomy" id="1392256"/>
    <lineage>
        <taxon>Eukaryota</taxon>
        <taxon>Fungi</taxon>
        <taxon>Dikarya</taxon>
        <taxon>Ascomycota</taxon>
        <taxon>Pezizomycotina</taxon>
        <taxon>Eurotiomycetes</taxon>
        <taxon>Eurotiomycetidae</taxon>
        <taxon>Eurotiales</taxon>
        <taxon>Aspergillaceae</taxon>
        <taxon>Aspergillus</taxon>
        <taxon>Aspergillus subgen. Nidulantes</taxon>
    </lineage>
</organism>
<dbReference type="VEuPathDB" id="FungiDB:P175DRAFT_0532134"/>
<evidence type="ECO:0000313" key="3">
    <source>
        <dbReference type="Proteomes" id="UP000244073"/>
    </source>
</evidence>
<comment type="caution">
    <text evidence="2">The sequence shown here is derived from an EMBL/GenBank/DDBJ whole genome shotgun (WGS) entry which is preliminary data.</text>
</comment>
<dbReference type="InterPro" id="IPR036396">
    <property type="entry name" value="Cyt_P450_sf"/>
</dbReference>
<dbReference type="OrthoDB" id="1470350at2759"/>
<dbReference type="GeneID" id="63816820"/>
<dbReference type="EMBL" id="MSFN02000004">
    <property type="protein sequence ID" value="PTU20783.1"/>
    <property type="molecule type" value="Genomic_DNA"/>
</dbReference>
<dbReference type="Proteomes" id="UP000244073">
    <property type="component" value="Unassembled WGS sequence"/>
</dbReference>